<evidence type="ECO:0000313" key="1">
    <source>
        <dbReference type="EMBL" id="CAG2242235.1"/>
    </source>
</evidence>
<dbReference type="SUPFAM" id="SSF52980">
    <property type="entry name" value="Restriction endonuclease-like"/>
    <property type="match status" value="1"/>
</dbReference>
<gene>
    <name evidence="1" type="ORF">MEDL_54425</name>
</gene>
<organism evidence="1 2">
    <name type="scientific">Mytilus edulis</name>
    <name type="common">Blue mussel</name>
    <dbReference type="NCBI Taxonomy" id="6550"/>
    <lineage>
        <taxon>Eukaryota</taxon>
        <taxon>Metazoa</taxon>
        <taxon>Spiralia</taxon>
        <taxon>Lophotrochozoa</taxon>
        <taxon>Mollusca</taxon>
        <taxon>Bivalvia</taxon>
        <taxon>Autobranchia</taxon>
        <taxon>Pteriomorphia</taxon>
        <taxon>Mytilida</taxon>
        <taxon>Mytiloidea</taxon>
        <taxon>Mytilidae</taxon>
        <taxon>Mytilinae</taxon>
        <taxon>Mytilus</taxon>
    </lineage>
</organism>
<dbReference type="InterPro" id="IPR011604">
    <property type="entry name" value="PDDEXK-like_dom_sf"/>
</dbReference>
<proteinExistence type="predicted"/>
<dbReference type="Proteomes" id="UP000683360">
    <property type="component" value="Unassembled WGS sequence"/>
</dbReference>
<accession>A0A8S3UIW9</accession>
<dbReference type="EMBL" id="CAJPWZ010002638">
    <property type="protein sequence ID" value="CAG2242235.1"/>
    <property type="molecule type" value="Genomic_DNA"/>
</dbReference>
<keyword evidence="2" id="KW-1185">Reference proteome</keyword>
<dbReference type="GO" id="GO:0006281">
    <property type="term" value="P:DNA repair"/>
    <property type="evidence" value="ECO:0007669"/>
    <property type="project" value="UniProtKB-ARBA"/>
</dbReference>
<protein>
    <recommendedName>
        <fullName evidence="3">YqaJ viral recombinase domain-containing protein</fullName>
    </recommendedName>
</protein>
<name>A0A8S3UIW9_MYTED</name>
<dbReference type="InterPro" id="IPR011335">
    <property type="entry name" value="Restrct_endonuc-II-like"/>
</dbReference>
<dbReference type="Gene3D" id="3.90.320.10">
    <property type="match status" value="1"/>
</dbReference>
<reference evidence="1" key="1">
    <citation type="submission" date="2021-03" db="EMBL/GenBank/DDBJ databases">
        <authorList>
            <person name="Bekaert M."/>
        </authorList>
    </citation>
    <scope>NUCLEOTIDE SEQUENCE</scope>
</reference>
<dbReference type="OrthoDB" id="6135193at2759"/>
<evidence type="ECO:0008006" key="3">
    <source>
        <dbReference type="Google" id="ProtNLM"/>
    </source>
</evidence>
<sequence>MFHLTGQRITTNWVNLDSIEEKKDINISMKNVLQAFVGNTYMCYQFSTCKFTSSNVDSILIHTIDNHVGPQTFSFRKKVLDENTGHTAYRSVHFGIEVTKLKMMLGKGYKPNINLEEQTICFKRCSSTLKVSGDYIEQECQTELNNELYDILPNIETKLKEIGRYEDFISVLKSIASGILTQNIAFHLLLDVGRFYSQSTIYSTRYVPETLAFWITIKKLFKGKGVNFFRGYKAQGISAENAPVKPTECKINFAVPSDPVLTRECVSFLADAEKTGMLHTSLDAFTKNKTGQDVKLSIDGKKLACGLGVLGDEDLCGFENPPTLSDRKRNLEIELNTLKEVKDITETNSIDNTINITDLDKDNILTMKQAILISITNLSIRIKDLRELIVKKKLGLTNLMKQVEGDWKDSKLAPAISFCKTKIIHSQSTIKDLLNCIDNLGFIVACINGTAADYVIGCGTKVHLDNQTNYICLKHLTTDLEINAETSDSIKQRSDNWKNLRAGSRVTGSTLFRAIGLGTLKEQQTHYDKVYRGVEVPVSSKLQQLFDYGTAQEINAIGTLVGKIIPVYFPQLQYREDGCKILPIGDSYAIISGDGSGIDHMGENKVAFEIKCPIPNKERTTDLHYEIPVYYSTQVLSQLKAKQSLKFCYLSYNPGSTTFIEGTMNDDLWGKVWDSTSELYGRVDATRPTRNKPEQKELLADLKEYATASSFVAEFPSLLSVQCSCESTDDYDNVYGYHTKDDSMTTLSSLNTSLDTLSIVVDKTCTALNDAYQTLRKPAKEILLTVVSDLERKTSDDFDTANYAVPIQYALSGYSLSMCCVRKLLDMSLVECSSRKLNVKAIAFDGQFLELAVSDDCGRPLTICRFMKQFWDQVKMTDKAIKLTTLLNLNKLPSISTSKDLFEHFDIHKTPNSMITISKKEKVTKTLSGKNISKAIQASQSNVKNVETETASDDNLKTAHLDILQYIPNEIVSELDESMLEILRQPCKAVTDDANTNELSLANETDYKPEDIDFETLIISLIASSDEGTKWMQVSFECFKQCFANAETIKKSFTSAELKVIAGVTETLALYSKMLKPALVNLVCKLYGDGSNISSVRTTNPKSLKALVMCKIKKWPISAVNVAFAQLNFRSALNEWESENAFSGSWNMETENGQQYEIHRWYAQPMIAKGQMIQPIIDPHHLFVNNRARCCSKGISGMGVSSEAWWKVAGNCTENGTGLSLEIAKELQAEWCRLIRNWYAAIDEGGMCIEKRIECLLAMRDKLLPYLHVGHFPPPGAYVASLPMAQFEGILSNVDRRLQLYGMVQRGSYNQRAVTSLDSETFFSGFQDYDPKGTGVLRPDDIPTALGAAVCLFSQRMDSNRKFYMKTSKKTRVYPEQSLSQNCSADGEMEETELYNCFNTRTIKIKSNQFDLPERKAVNPKRKCGRISSFGVPSRGAEGARSHHKTNEEKILAHRRYGISDDNIDLKN</sequence>
<evidence type="ECO:0000313" key="2">
    <source>
        <dbReference type="Proteomes" id="UP000683360"/>
    </source>
</evidence>
<comment type="caution">
    <text evidence="1">The sequence shown here is derived from an EMBL/GenBank/DDBJ whole genome shotgun (WGS) entry which is preliminary data.</text>
</comment>